<comment type="subunit">
    <text evidence="7">Homotetramer.</text>
</comment>
<dbReference type="InterPro" id="IPR018177">
    <property type="entry name" value="L-lactate_DH_AS"/>
</dbReference>
<reference evidence="12 13" key="1">
    <citation type="submission" date="2009-08" db="EMBL/GenBank/DDBJ databases">
        <authorList>
            <person name="Muzny D."/>
            <person name="Qin X."/>
            <person name="Deng J."/>
            <person name="Jiang H."/>
            <person name="Liu Y."/>
            <person name="Qu J."/>
            <person name="Song X.-Z."/>
            <person name="Zhang L."/>
            <person name="Thornton R."/>
            <person name="Coyle M."/>
            <person name="Francisco L."/>
            <person name="Jackson L."/>
            <person name="Javaid M."/>
            <person name="Korchina V."/>
            <person name="Kovar C."/>
            <person name="Mata R."/>
            <person name="Mathew T."/>
            <person name="Ngo R."/>
            <person name="Nguyen L."/>
            <person name="Nguyen N."/>
            <person name="Okwuonu G."/>
            <person name="Ongeri F."/>
            <person name="Pham C."/>
            <person name="Simmons D."/>
            <person name="Wilczek-Boney K."/>
            <person name="Hale W."/>
            <person name="Jakkamsetti A."/>
            <person name="Pham P."/>
            <person name="Ruth R."/>
            <person name="San Lucas F."/>
            <person name="Warren J."/>
            <person name="Zhang J."/>
            <person name="Zhao Z."/>
            <person name="Zhou C."/>
            <person name="Zhu D."/>
            <person name="Lee S."/>
            <person name="Bess C."/>
            <person name="Blankenburg K."/>
            <person name="Forbes L."/>
            <person name="Fu Q."/>
            <person name="Gubbala S."/>
            <person name="Hirani K."/>
            <person name="Jayaseelan J.C."/>
            <person name="Lara F."/>
            <person name="Munidasa M."/>
            <person name="Palculict T."/>
            <person name="Patil S."/>
            <person name="Pu L.-L."/>
            <person name="Saada N."/>
            <person name="Tang L."/>
            <person name="Weissenberger G."/>
            <person name="Zhu Y."/>
            <person name="Hemphill L."/>
            <person name="Shang Y."/>
            <person name="Youmans B."/>
            <person name="Ayvaz T."/>
            <person name="Ross M."/>
            <person name="Santibanez J."/>
            <person name="Aqrawi P."/>
            <person name="Gross S."/>
            <person name="Joshi V."/>
            <person name="Fowler G."/>
            <person name="Nazareth L."/>
            <person name="Reid J."/>
            <person name="Worley K."/>
            <person name="Petrosino J."/>
            <person name="Highlander S."/>
            <person name="Gibbs R."/>
            <person name="Gibbs R."/>
        </authorList>
    </citation>
    <scope>NUCLEOTIDE SEQUENCE [LARGE SCALE GENOMIC DNA]</scope>
    <source>
        <strain evidence="12 13">ATCC 51170</strain>
    </source>
</reference>
<feature type="binding site" evidence="9">
    <location>
        <begin position="16"/>
        <end position="21"/>
    </location>
    <ligand>
        <name>NAD(+)</name>
        <dbReference type="ChEBI" id="CHEBI:57540"/>
    </ligand>
</feature>
<name>C7HUK9_9FIRM</name>
<dbReference type="Pfam" id="PF02866">
    <property type="entry name" value="Ldh_1_C"/>
    <property type="match status" value="1"/>
</dbReference>
<evidence type="ECO:0000256" key="8">
    <source>
        <dbReference type="PIRSR" id="PIRSR000102-1"/>
    </source>
</evidence>
<dbReference type="EMBL" id="ACXU01000013">
    <property type="protein sequence ID" value="EEU12633.1"/>
    <property type="molecule type" value="Genomic_DNA"/>
</dbReference>
<comment type="caution">
    <text evidence="12">The sequence shown here is derived from an EMBL/GenBank/DDBJ whole genome shotgun (WGS) entry which is preliminary data.</text>
</comment>
<accession>C7HUK9</accession>
<feature type="binding site" evidence="7">
    <location>
        <begin position="127"/>
        <end position="130"/>
    </location>
    <ligand>
        <name>substrate</name>
    </ligand>
</feature>
<dbReference type="InterPro" id="IPR001236">
    <property type="entry name" value="Lactate/malate_DH_N"/>
</dbReference>
<feature type="binding site" evidence="7">
    <location>
        <position position="72"/>
    </location>
    <ligand>
        <name>NAD(+)</name>
        <dbReference type="ChEBI" id="CHEBI:57540"/>
    </ligand>
</feature>
<feature type="binding site" evidence="7">
    <location>
        <position position="95"/>
    </location>
    <ligand>
        <name>substrate</name>
    </ligand>
</feature>
<feature type="binding site" evidence="7">
    <location>
        <position position="20"/>
    </location>
    <ligand>
        <name>NAD(+)</name>
        <dbReference type="ChEBI" id="CHEBI:57540"/>
    </ligand>
</feature>
<dbReference type="InterPro" id="IPR022383">
    <property type="entry name" value="Lactate/malate_DH_C"/>
</dbReference>
<feature type="binding site" evidence="7">
    <location>
        <begin position="155"/>
        <end position="158"/>
    </location>
    <ligand>
        <name>substrate</name>
    </ligand>
</feature>
<dbReference type="PANTHER" id="PTHR43128:SF16">
    <property type="entry name" value="L-LACTATE DEHYDROGENASE"/>
    <property type="match status" value="1"/>
</dbReference>
<keyword evidence="5 7" id="KW-0520">NAD</keyword>
<evidence type="ECO:0000256" key="9">
    <source>
        <dbReference type="PIRSR" id="PIRSR000102-3"/>
    </source>
</evidence>
<dbReference type="GO" id="GO:0006096">
    <property type="term" value="P:glycolytic process"/>
    <property type="evidence" value="ECO:0007669"/>
    <property type="project" value="UniProtKB-UniRule"/>
</dbReference>
<dbReference type="Pfam" id="PF00056">
    <property type="entry name" value="Ldh_1_N"/>
    <property type="match status" value="1"/>
</dbReference>
<dbReference type="SUPFAM" id="SSF51735">
    <property type="entry name" value="NAD(P)-binding Rossmann-fold domains"/>
    <property type="match status" value="1"/>
</dbReference>
<protein>
    <recommendedName>
        <fullName evidence="3 7">L-lactate dehydrogenase</fullName>
        <shortName evidence="7">L-LDH</shortName>
        <ecNumber evidence="3 7">1.1.1.27</ecNumber>
    </recommendedName>
</protein>
<evidence type="ECO:0000256" key="1">
    <source>
        <dbReference type="ARBA" id="ARBA00004843"/>
    </source>
</evidence>
<sequence length="322" mass="35450">MEVFMNKLGRKVVLIGSGFVGSSYAFALVNSGLASTLSIIDIDKDKAIADVNDLMDASCKIESPTLVKEGSYEDCKDADLVVLCYGNSQKNLTNRLNDIKIATRMVLDTIPKVIENGYDGIILLATNPVDVISKVVQKVSGLPYNKIVGSGTNLDTARFIQYLAKEVTCNPKDVEAYVIGEHGNSSVALWSNARIKGISIDKFLNNIEDEDKFKDEVSEKIRDKAFQIIKGKGATHFGIANCLLDFTRAILLDEKKIIMTSAYLDGEYNNKGLYTGVPAVIGANGCEKILEMDISKKEQEMFDKSCKDLEENYKLAQEVLDE</sequence>
<evidence type="ECO:0000259" key="11">
    <source>
        <dbReference type="Pfam" id="PF02866"/>
    </source>
</evidence>
<dbReference type="SUPFAM" id="SSF56327">
    <property type="entry name" value="LDH C-terminal domain-like"/>
    <property type="match status" value="1"/>
</dbReference>
<dbReference type="InterPro" id="IPR015955">
    <property type="entry name" value="Lactate_DH/Glyco_Ohase_4_C"/>
</dbReference>
<evidence type="ECO:0000256" key="7">
    <source>
        <dbReference type="HAMAP-Rule" id="MF_00488"/>
    </source>
</evidence>
<dbReference type="GO" id="GO:0006089">
    <property type="term" value="P:lactate metabolic process"/>
    <property type="evidence" value="ECO:0007669"/>
    <property type="project" value="TreeGrafter"/>
</dbReference>
<evidence type="ECO:0000256" key="5">
    <source>
        <dbReference type="ARBA" id="ARBA00023027"/>
    </source>
</evidence>
<keyword evidence="13" id="KW-1185">Reference proteome</keyword>
<feature type="binding site" evidence="7">
    <location>
        <position position="235"/>
    </location>
    <ligand>
        <name>substrate</name>
    </ligand>
</feature>
<dbReference type="HAMAP" id="MF_00488">
    <property type="entry name" value="Lactate_dehydrog"/>
    <property type="match status" value="1"/>
</dbReference>
<evidence type="ECO:0000259" key="10">
    <source>
        <dbReference type="Pfam" id="PF00056"/>
    </source>
</evidence>
<dbReference type="CDD" id="cd05291">
    <property type="entry name" value="HicDH_like"/>
    <property type="match status" value="1"/>
</dbReference>
<keyword evidence="7" id="KW-0963">Cytoplasm</keyword>
<feature type="active site" description="Proton acceptor" evidence="7 8">
    <location>
        <position position="182"/>
    </location>
</feature>
<comment type="similarity">
    <text evidence="2 7">Belongs to the LDH/MDH superfamily. LDH family.</text>
</comment>
<dbReference type="InterPro" id="IPR036291">
    <property type="entry name" value="NAD(P)-bd_dom_sf"/>
</dbReference>
<dbReference type="PROSITE" id="PS00064">
    <property type="entry name" value="L_LDH"/>
    <property type="match status" value="1"/>
</dbReference>
<dbReference type="Gene3D" id="3.90.110.10">
    <property type="entry name" value="Lactate dehydrogenase/glycoside hydrolase, family 4, C-terminal"/>
    <property type="match status" value="1"/>
</dbReference>
<proteinExistence type="inferred from homology"/>
<evidence type="ECO:0000256" key="6">
    <source>
        <dbReference type="ARBA" id="ARBA00049258"/>
    </source>
</evidence>
<dbReference type="PRINTS" id="PR00086">
    <property type="entry name" value="LLDHDRGNASE"/>
</dbReference>
<dbReference type="AlphaFoldDB" id="C7HUK9"/>
<evidence type="ECO:0000313" key="12">
    <source>
        <dbReference type="EMBL" id="EEU12633.1"/>
    </source>
</evidence>
<evidence type="ECO:0000313" key="13">
    <source>
        <dbReference type="Proteomes" id="UP000003821"/>
    </source>
</evidence>
<comment type="function">
    <text evidence="7">Catalyzes the conversion of lactate to pyruvate.</text>
</comment>
<comment type="subcellular location">
    <subcellularLocation>
        <location evidence="7">Cytoplasm</location>
    </subcellularLocation>
</comment>
<dbReference type="GO" id="GO:0004459">
    <property type="term" value="F:L-lactate dehydrogenase (NAD+) activity"/>
    <property type="evidence" value="ECO:0007669"/>
    <property type="project" value="UniProtKB-UniRule"/>
</dbReference>
<dbReference type="PANTHER" id="PTHR43128">
    <property type="entry name" value="L-2-HYDROXYCARBOXYLATE DEHYDROGENASE (NAD(P)(+))"/>
    <property type="match status" value="1"/>
</dbReference>
<evidence type="ECO:0000256" key="4">
    <source>
        <dbReference type="ARBA" id="ARBA00023002"/>
    </source>
</evidence>
<feature type="binding site" evidence="7 9">
    <location>
        <position position="41"/>
    </location>
    <ligand>
        <name>NAD(+)</name>
        <dbReference type="ChEBI" id="CHEBI:57540"/>
    </ligand>
</feature>
<dbReference type="InterPro" id="IPR001557">
    <property type="entry name" value="L-lactate/malate_DH"/>
</dbReference>
<dbReference type="Gene3D" id="3.40.50.720">
    <property type="entry name" value="NAD(P)-binding Rossmann-like Domain"/>
    <property type="match status" value="1"/>
</dbReference>
<feature type="binding site" evidence="7">
    <location>
        <position position="89"/>
    </location>
    <ligand>
        <name>substrate</name>
    </ligand>
</feature>
<gene>
    <name evidence="12" type="primary">ldhA2</name>
    <name evidence="7" type="synonym">ldh</name>
    <name evidence="12" type="ORF">HMPREF0078_0960</name>
</gene>
<evidence type="ECO:0000256" key="2">
    <source>
        <dbReference type="ARBA" id="ARBA00006054"/>
    </source>
</evidence>
<dbReference type="UniPathway" id="UPA00554">
    <property type="reaction ID" value="UER00611"/>
</dbReference>
<dbReference type="InterPro" id="IPR011304">
    <property type="entry name" value="L-lactate_DH"/>
</dbReference>
<keyword evidence="4 7" id="KW-0560">Oxidoreductase</keyword>
<dbReference type="NCBIfam" id="TIGR01771">
    <property type="entry name" value="L-LDH-NAD"/>
    <property type="match status" value="1"/>
</dbReference>
<feature type="domain" description="Lactate/malate dehydrogenase N-terminal" evidence="10">
    <location>
        <begin position="11"/>
        <end position="149"/>
    </location>
</feature>
<dbReference type="eggNOG" id="COG0039">
    <property type="taxonomic scope" value="Bacteria"/>
</dbReference>
<dbReference type="HOGENOM" id="CLU_045401_1_2_9"/>
<dbReference type="PIRSF" id="PIRSF000102">
    <property type="entry name" value="Lac_mal_DH"/>
    <property type="match status" value="1"/>
</dbReference>
<organism evidence="12 13">
    <name type="scientific">Anaerococcus vaginalis ATCC 51170</name>
    <dbReference type="NCBI Taxonomy" id="655811"/>
    <lineage>
        <taxon>Bacteria</taxon>
        <taxon>Bacillati</taxon>
        <taxon>Bacillota</taxon>
        <taxon>Tissierellia</taxon>
        <taxon>Tissierellales</taxon>
        <taxon>Peptoniphilaceae</taxon>
        <taxon>Anaerococcus</taxon>
    </lineage>
</organism>
<comment type="caution">
    <text evidence="7">Lacks conserved residue(s) required for the propagation of feature annotation.</text>
</comment>
<comment type="pathway">
    <text evidence="1 7">Fermentation; pyruvate fermentation to lactate; (S)-lactate from pyruvate: step 1/1.</text>
</comment>
<dbReference type="EC" id="1.1.1.27" evidence="3 7"/>
<dbReference type="Proteomes" id="UP000003821">
    <property type="component" value="Unassembled WGS sequence"/>
</dbReference>
<feature type="binding site" evidence="7">
    <location>
        <position position="150"/>
    </location>
    <ligand>
        <name>NAD(+)</name>
        <dbReference type="ChEBI" id="CHEBI:57540"/>
    </ligand>
</feature>
<feature type="binding site" evidence="7">
    <location>
        <begin position="125"/>
        <end position="127"/>
    </location>
    <ligand>
        <name>NAD(+)</name>
        <dbReference type="ChEBI" id="CHEBI:57540"/>
    </ligand>
</feature>
<evidence type="ECO:0000256" key="3">
    <source>
        <dbReference type="ARBA" id="ARBA00012967"/>
    </source>
</evidence>
<dbReference type="NCBIfam" id="NF000824">
    <property type="entry name" value="PRK00066.1"/>
    <property type="match status" value="1"/>
</dbReference>
<feature type="binding site" evidence="7">
    <location>
        <position position="46"/>
    </location>
    <ligand>
        <name>NAD(+)</name>
        <dbReference type="ChEBI" id="CHEBI:57540"/>
    </ligand>
</feature>
<feature type="domain" description="Lactate/malate dehydrogenase C-terminal" evidence="11">
    <location>
        <begin position="152"/>
        <end position="317"/>
    </location>
</feature>
<comment type="catalytic activity">
    <reaction evidence="6 7">
        <text>(S)-lactate + NAD(+) = pyruvate + NADH + H(+)</text>
        <dbReference type="Rhea" id="RHEA:23444"/>
        <dbReference type="ChEBI" id="CHEBI:15361"/>
        <dbReference type="ChEBI" id="CHEBI:15378"/>
        <dbReference type="ChEBI" id="CHEBI:16651"/>
        <dbReference type="ChEBI" id="CHEBI:57540"/>
        <dbReference type="ChEBI" id="CHEBI:57945"/>
        <dbReference type="EC" id="1.1.1.27"/>
    </reaction>
</comment>
<dbReference type="GO" id="GO:0005737">
    <property type="term" value="C:cytoplasm"/>
    <property type="evidence" value="ECO:0007669"/>
    <property type="project" value="UniProtKB-SubCell"/>
</dbReference>